<feature type="signal peptide" evidence="4">
    <location>
        <begin position="1"/>
        <end position="22"/>
    </location>
</feature>
<dbReference type="FunFam" id="3.80.10.10:FF:001164">
    <property type="entry name" value="GH01279p"/>
    <property type="match status" value="2"/>
</dbReference>
<dbReference type="PRINTS" id="PR00019">
    <property type="entry name" value="LEURICHRPT"/>
</dbReference>
<dbReference type="RefSeq" id="XP_014245770.1">
    <property type="nucleotide sequence ID" value="XM_014390284.2"/>
</dbReference>
<dbReference type="InterPro" id="IPR001611">
    <property type="entry name" value="Leu-rich_rpt"/>
</dbReference>
<keyword evidence="2 4" id="KW-0732">Signal</keyword>
<dbReference type="PROSITE" id="PS51450">
    <property type="entry name" value="LRR"/>
    <property type="match status" value="11"/>
</dbReference>
<dbReference type="InterPro" id="IPR032675">
    <property type="entry name" value="LRR_dom_sf"/>
</dbReference>
<evidence type="ECO:0000256" key="4">
    <source>
        <dbReference type="SAM" id="SignalP"/>
    </source>
</evidence>
<dbReference type="InterPro" id="IPR003591">
    <property type="entry name" value="Leu-rich_rpt_typical-subtyp"/>
</dbReference>
<dbReference type="SMART" id="SM00369">
    <property type="entry name" value="LRR_TYP"/>
    <property type="match status" value="26"/>
</dbReference>
<dbReference type="SUPFAM" id="SSF52047">
    <property type="entry name" value="RNI-like"/>
    <property type="match status" value="1"/>
</dbReference>
<evidence type="ECO:0000256" key="3">
    <source>
        <dbReference type="ARBA" id="ARBA00022737"/>
    </source>
</evidence>
<dbReference type="SMART" id="SM00364">
    <property type="entry name" value="LRR_BAC"/>
    <property type="match status" value="9"/>
</dbReference>
<dbReference type="Proteomes" id="UP000494040">
    <property type="component" value="Unassembled WGS sequence"/>
</dbReference>
<dbReference type="KEGG" id="clec:106664510"/>
<keyword evidence="3" id="KW-0677">Repeat</keyword>
<dbReference type="Gene3D" id="3.80.10.10">
    <property type="entry name" value="Ribonuclease Inhibitor"/>
    <property type="match status" value="8"/>
</dbReference>
<feature type="chain" id="PRO_5035266321" description="Chaoptin" evidence="4">
    <location>
        <begin position="23"/>
        <end position="1264"/>
    </location>
</feature>
<dbReference type="SUPFAM" id="SSF52058">
    <property type="entry name" value="L domain-like"/>
    <property type="match status" value="3"/>
</dbReference>
<evidence type="ECO:0000313" key="6">
    <source>
        <dbReference type="Proteomes" id="UP000494040"/>
    </source>
</evidence>
<dbReference type="EnsemblMetazoa" id="XM_014390284.2">
    <property type="protein sequence ID" value="XP_014245770.1"/>
    <property type="gene ID" value="LOC106664510"/>
</dbReference>
<protein>
    <recommendedName>
        <fullName evidence="7">Chaoptin</fullName>
    </recommendedName>
</protein>
<keyword evidence="6" id="KW-1185">Reference proteome</keyword>
<proteinExistence type="predicted"/>
<dbReference type="AlphaFoldDB" id="A0A8I6TF74"/>
<dbReference type="OrthoDB" id="10022853at2759"/>
<dbReference type="SMART" id="SM00365">
    <property type="entry name" value="LRR_SD22"/>
    <property type="match status" value="12"/>
</dbReference>
<dbReference type="GO" id="GO:0031012">
    <property type="term" value="C:extracellular matrix"/>
    <property type="evidence" value="ECO:0007669"/>
    <property type="project" value="TreeGrafter"/>
</dbReference>
<organism evidence="5 6">
    <name type="scientific">Cimex lectularius</name>
    <name type="common">Bed bug</name>
    <name type="synonym">Acanthia lectularia</name>
    <dbReference type="NCBI Taxonomy" id="79782"/>
    <lineage>
        <taxon>Eukaryota</taxon>
        <taxon>Metazoa</taxon>
        <taxon>Ecdysozoa</taxon>
        <taxon>Arthropoda</taxon>
        <taxon>Hexapoda</taxon>
        <taxon>Insecta</taxon>
        <taxon>Pterygota</taxon>
        <taxon>Neoptera</taxon>
        <taxon>Paraneoptera</taxon>
        <taxon>Hemiptera</taxon>
        <taxon>Heteroptera</taxon>
        <taxon>Panheteroptera</taxon>
        <taxon>Cimicomorpha</taxon>
        <taxon>Cimicidae</taxon>
        <taxon>Cimex</taxon>
    </lineage>
</organism>
<dbReference type="PANTHER" id="PTHR24373:SF275">
    <property type="entry name" value="TIR DOMAIN-CONTAINING PROTEIN"/>
    <property type="match status" value="1"/>
</dbReference>
<evidence type="ECO:0000313" key="5">
    <source>
        <dbReference type="EnsemblMetazoa" id="XP_014245770.1"/>
    </source>
</evidence>
<reference evidence="5" key="1">
    <citation type="submission" date="2022-01" db="UniProtKB">
        <authorList>
            <consortium name="EnsemblMetazoa"/>
        </authorList>
    </citation>
    <scope>IDENTIFICATION</scope>
</reference>
<evidence type="ECO:0008006" key="7">
    <source>
        <dbReference type="Google" id="ProtNLM"/>
    </source>
</evidence>
<dbReference type="InterPro" id="IPR050328">
    <property type="entry name" value="Dev_Immune_Receptor"/>
</dbReference>
<accession>A0A8I6TF74</accession>
<keyword evidence="1" id="KW-0433">Leucine-rich repeat</keyword>
<evidence type="ECO:0000256" key="2">
    <source>
        <dbReference type="ARBA" id="ARBA00022729"/>
    </source>
</evidence>
<evidence type="ECO:0000256" key="1">
    <source>
        <dbReference type="ARBA" id="ARBA00022614"/>
    </source>
</evidence>
<dbReference type="GO" id="GO:0005615">
    <property type="term" value="C:extracellular space"/>
    <property type="evidence" value="ECO:0007669"/>
    <property type="project" value="TreeGrafter"/>
</dbReference>
<sequence>MDLSAAVVFLTILSSFSCQALTANLSTACPFNSLCKCTLYANIEGIPHYKSLKSFNEISCNDVPFTKLPDIPHYNVTKLSIVGCGLEILEDYSLGNMKLKSLSFANNNLMMLSPKALFPSNETLQALDFSYNSLHTIPEEMINGLLNLKILSLESNSIASLKANWGNLKNTLQSLFLGKNELSFLQLNFNFTLSNFRQMISLNIDNNFLTSLEENSLPFSLKSLSVEHNLIDNFPSDLVDNLKQLQKLNLKDNYIRYLPIYSFKSRQPLMYLDLSNNLLTSVTEVFGRTIRIDDLDLSYNQIGSIPSKPFNGLSCSKINLSHNKITSLSEKAFYGLSYTLESLDLTHNILTKFPKALTRMKKLKYLSLKRNYISSMPDRVLRNSSNSLNYLSLSHNSFHSIPKYALRNLKKLTTLSCAYNKISSISSSDFSHWGDRLQSLSLSSNRFSQLENNVFKSLPRLLTLKLPFNTITTLNDKAFANLNNLQMLDLGYSLRNITFQGKTIKTLSNLRDIYLDNNRLSKLPEKGIDHLRLLTTFNADFNELNHIPSDFFKSNFHINLMDVRFSFNKITYIDIHTFSGLKSLKYIALSHNQITTISAEAFKNLPSKLIIILSYNKLINIGNRTFMNLPNLAELDLHSNDLKDINWQMFDNVTSYVHPMTLNLSHNRIENTPFEIVSSSDQNWHPQFIASAIHIEKIDLSHNNFRAVPFESLRAINSSLKIIDLGYNYIKTLHNNPFLSLSNLEILNLEHNMIDDIRGSKFEQLSKLQILDLSHNHISTILADQFSKLNELRVLDLSNNYFSALPGEVFKSTKLERLILKGNQLVSVPSQALVPISHTLGILDIANNKIQNMEVDQFTNVPMLTELNLCSNSFTHVRMEMFRNLNFLLTLRLCSNRLAGLEYFQHFNSLRNLDFADSSLKKIPFLEQVNLVSLNLSNNVITELNPGFLFGIPNLRKLDLSHNNITTLINPRWNEAENLNELDLSSNPIEVLTSDSFFGLRNLKVLNVQNLHRLKRFDADTLSTCKLLVSLKIQSWPNIEKYRFRLPSILSNVPHLKKLHVKIVEDKLTDQLVGTLPPKLKVLEVTGENLTEINGDALKGLHPIKEMLIRFTGTNITTFPPMFFTKFINMKATIDLRGNNIRMMGPESFYKTPASLQYLGTQAYSGGIHVQHNYLMCGCEASWMGQWLRRYIRETLLVHTKNVRYSRSIYENMLELTCLDEFTGANMKLISYEQSGCYVSRSAIIQINSVLILISAAISLLKIH</sequence>
<dbReference type="OMA" id="ESINWCE"/>
<dbReference type="Pfam" id="PF13855">
    <property type="entry name" value="LRR_8"/>
    <property type="match status" value="9"/>
</dbReference>
<dbReference type="PANTHER" id="PTHR24373">
    <property type="entry name" value="SLIT RELATED LEUCINE-RICH REPEAT NEURONAL PROTEIN"/>
    <property type="match status" value="1"/>
</dbReference>
<name>A0A8I6TF74_CIMLE</name>
<dbReference type="GeneID" id="106664510"/>